<keyword evidence="8" id="KW-1185">Reference proteome</keyword>
<dbReference type="InterPro" id="IPR034812">
    <property type="entry name" value="Ppo-like_N"/>
</dbReference>
<evidence type="ECO:0000313" key="7">
    <source>
        <dbReference type="EMBL" id="TVY16347.1"/>
    </source>
</evidence>
<dbReference type="InterPro" id="IPR019791">
    <property type="entry name" value="Haem_peroxidase_animal"/>
</dbReference>
<dbReference type="Gene3D" id="1.10.630.10">
    <property type="entry name" value="Cytochrome P450"/>
    <property type="match status" value="1"/>
</dbReference>
<reference evidence="7 8" key="1">
    <citation type="submission" date="2018-05" db="EMBL/GenBank/DDBJ databases">
        <title>Whole genome sequencing for identification of molecular markers to develop diagnostic detection tools for the regulated plant pathogen Lachnellula willkommii.</title>
        <authorList>
            <person name="Giroux E."/>
            <person name="Bilodeau G."/>
        </authorList>
    </citation>
    <scope>NUCLEOTIDE SEQUENCE [LARGE SCALE GENOMIC DNA]</scope>
    <source>
        <strain evidence="7 8">CBS 203.66</strain>
    </source>
</reference>
<organism evidence="7 8">
    <name type="scientific">Lachnellula arida</name>
    <dbReference type="NCBI Taxonomy" id="1316785"/>
    <lineage>
        <taxon>Eukaryota</taxon>
        <taxon>Fungi</taxon>
        <taxon>Dikarya</taxon>
        <taxon>Ascomycota</taxon>
        <taxon>Pezizomycotina</taxon>
        <taxon>Leotiomycetes</taxon>
        <taxon>Helotiales</taxon>
        <taxon>Lachnaceae</taxon>
        <taxon>Lachnellula</taxon>
    </lineage>
</organism>
<proteinExistence type="predicted"/>
<accession>A0A8T9B9H2</accession>
<dbReference type="CDD" id="cd20612">
    <property type="entry name" value="CYP_LDS-like_C"/>
    <property type="match status" value="1"/>
</dbReference>
<sequence length="1061" mass="118496">MASSPNNPVDTSSTEHNQWRKEIESTLEAVKQVIGKSLSPIPAQRYTPLNDDNQKMTGLVHDLQKLGFKDVGTLLSLFNSEVKGVQDDNKFLLENLVGVLSKLDLTSKVSSQLTTGFVNNLWNALPHLPPTSLGSKYKYREADGSHNNIRIPEVGAANTPYARSAKPKVLQNIALPDPGAIFDSLMVRGDTFEPHPNKISSMLFYLATIIIHDIFRTDHNDFNNSMTSSYLDLSPLYGSNQEEQNTVRSFKDGKLKPDCFSEKRILGFPPGVGVLVIMFNRFHNYVVTQLALINENGRFSMPKDDATKESWAKYDNDLFQTGRLITCGLYVNCILKDYVRTILSLNRTGTKWDLDPRVSEIKSLFNTPAAEGTGNQVSAEFNLSNELFLDMEKDDKWTQDVYTKMFPGKKPEDVTLPELLNTLRATEKNMPEDPLQRPFAGLERNADGSLDDDALVEIVQSSVEDVAGSFGANRVPKNLRAIEILGIIQARSWNLASLNEFREFTGLTKHETFEDINPDPEVATKLRNLYEHPDYVELYPGLVAEKAKPPMSPGSGLCVNFTTSYAILSDAVSLVRGDRFYTLDYTPKNLTNWGFNEIQYDLNVDDGAVFNKLFFRAFPNHFQQNSIYAHFPLVIPSENLAILKSLGRADKYSWDKPARVPELIVVKSYAAAKQILDDKTNWKVTWGEAITFLASQPKKKNGVDFALAGDNPPNADSRKLIIRALHPDNWESEVKKFYEETTTKLLKSYSYKVPGTSAYQVDIVRDVANLVNTRFAASVYSLPLKTEENPRGIYTEQELYQVLSILFIVIFYDADIAKSFQLREAGYMLAQQLGELVLINAEAISKTGLIADLLASLHESSPLTDYGTHMIQRLLDTNLSVKDVVWSHLLPTAAAGTANQSQLFSQSLDYYLGDGAKYIPELYALSKENTQEAEDKILRYFMEGARLRATVGVYRAYQPPTTAPTATPTTLTDGATTLTIPPNHRVFIDIMLASRDPTAFPDPLEVRLDRPLDSYLHYGWGPHQCAGMDASMVAMTAMFRTVFGLRGLRRAVGSAPGGPGM</sequence>
<dbReference type="GO" id="GO:0006631">
    <property type="term" value="P:fatty acid metabolic process"/>
    <property type="evidence" value="ECO:0007669"/>
    <property type="project" value="UniProtKB-ARBA"/>
</dbReference>
<gene>
    <name evidence="7" type="primary">ppoA_1</name>
    <name evidence="7" type="ORF">LARI1_G005346</name>
</gene>
<dbReference type="GO" id="GO:0006979">
    <property type="term" value="P:response to oxidative stress"/>
    <property type="evidence" value="ECO:0007669"/>
    <property type="project" value="InterPro"/>
</dbReference>
<protein>
    <submittedName>
        <fullName evidence="7">Psi-producing oxygenase A</fullName>
    </submittedName>
</protein>
<feature type="non-terminal residue" evidence="7">
    <location>
        <position position="1"/>
    </location>
</feature>
<dbReference type="InterPro" id="IPR037120">
    <property type="entry name" value="Haem_peroxidase_sf_animal"/>
</dbReference>
<keyword evidence="4" id="KW-0223">Dioxygenase</keyword>
<evidence type="ECO:0000313" key="8">
    <source>
        <dbReference type="Proteomes" id="UP000469559"/>
    </source>
</evidence>
<evidence type="ECO:0000256" key="2">
    <source>
        <dbReference type="ARBA" id="ARBA00022617"/>
    </source>
</evidence>
<keyword evidence="5" id="KW-0560">Oxidoreductase</keyword>
<dbReference type="GO" id="GO:0016705">
    <property type="term" value="F:oxidoreductase activity, acting on paired donors, with incorporation or reduction of molecular oxygen"/>
    <property type="evidence" value="ECO:0007669"/>
    <property type="project" value="InterPro"/>
</dbReference>
<evidence type="ECO:0000256" key="3">
    <source>
        <dbReference type="ARBA" id="ARBA00022723"/>
    </source>
</evidence>
<dbReference type="InterPro" id="IPR036396">
    <property type="entry name" value="Cyt_P450_sf"/>
</dbReference>
<dbReference type="Pfam" id="PF00067">
    <property type="entry name" value="p450"/>
    <property type="match status" value="1"/>
</dbReference>
<dbReference type="EMBL" id="QGMF01000380">
    <property type="protein sequence ID" value="TVY16347.1"/>
    <property type="molecule type" value="Genomic_DNA"/>
</dbReference>
<evidence type="ECO:0000256" key="6">
    <source>
        <dbReference type="ARBA" id="ARBA00023004"/>
    </source>
</evidence>
<dbReference type="GO" id="GO:0051213">
    <property type="term" value="F:dioxygenase activity"/>
    <property type="evidence" value="ECO:0007669"/>
    <property type="project" value="UniProtKB-KW"/>
</dbReference>
<dbReference type="CDD" id="cd09817">
    <property type="entry name" value="linoleate_diol_synthase_like"/>
    <property type="match status" value="1"/>
</dbReference>
<dbReference type="GO" id="GO:0004497">
    <property type="term" value="F:monooxygenase activity"/>
    <property type="evidence" value="ECO:0007669"/>
    <property type="project" value="InterPro"/>
</dbReference>
<dbReference type="GO" id="GO:0004601">
    <property type="term" value="F:peroxidase activity"/>
    <property type="evidence" value="ECO:0007669"/>
    <property type="project" value="InterPro"/>
</dbReference>
<comment type="subunit">
    <text evidence="1">Homotetramer.</text>
</comment>
<dbReference type="PROSITE" id="PS50292">
    <property type="entry name" value="PEROXIDASE_3"/>
    <property type="match status" value="1"/>
</dbReference>
<keyword evidence="2" id="KW-0349">Heme</keyword>
<dbReference type="Proteomes" id="UP000469559">
    <property type="component" value="Unassembled WGS sequence"/>
</dbReference>
<dbReference type="InterPro" id="IPR010255">
    <property type="entry name" value="Haem_peroxidase_sf"/>
</dbReference>
<dbReference type="GO" id="GO:0005506">
    <property type="term" value="F:iron ion binding"/>
    <property type="evidence" value="ECO:0007669"/>
    <property type="project" value="InterPro"/>
</dbReference>
<dbReference type="GO" id="GO:0020037">
    <property type="term" value="F:heme binding"/>
    <property type="evidence" value="ECO:0007669"/>
    <property type="project" value="InterPro"/>
</dbReference>
<dbReference type="PANTHER" id="PTHR11903">
    <property type="entry name" value="PROSTAGLANDIN G/H SYNTHASE"/>
    <property type="match status" value="1"/>
</dbReference>
<dbReference type="InterPro" id="IPR001128">
    <property type="entry name" value="Cyt_P450"/>
</dbReference>
<comment type="caution">
    <text evidence="7">The sequence shown here is derived from an EMBL/GenBank/DDBJ whole genome shotgun (WGS) entry which is preliminary data.</text>
</comment>
<dbReference type="SUPFAM" id="SSF48113">
    <property type="entry name" value="Heme-dependent peroxidases"/>
    <property type="match status" value="1"/>
</dbReference>
<evidence type="ECO:0000256" key="4">
    <source>
        <dbReference type="ARBA" id="ARBA00022964"/>
    </source>
</evidence>
<dbReference type="PRINTS" id="PR00457">
    <property type="entry name" value="ANPEROXIDASE"/>
</dbReference>
<dbReference type="InterPro" id="IPR050783">
    <property type="entry name" value="Oxylipin_biosynth_metab"/>
</dbReference>
<dbReference type="PANTHER" id="PTHR11903:SF37">
    <property type="entry name" value="PSI-PRODUCING OXYGENASE A"/>
    <property type="match status" value="1"/>
</dbReference>
<dbReference type="SUPFAM" id="SSF48264">
    <property type="entry name" value="Cytochrome P450"/>
    <property type="match status" value="1"/>
</dbReference>
<keyword evidence="3" id="KW-0479">Metal-binding</keyword>
<dbReference type="Pfam" id="PF03098">
    <property type="entry name" value="An_peroxidase"/>
    <property type="match status" value="2"/>
</dbReference>
<evidence type="ECO:0000256" key="5">
    <source>
        <dbReference type="ARBA" id="ARBA00023002"/>
    </source>
</evidence>
<dbReference type="AlphaFoldDB" id="A0A8T9B9H2"/>
<name>A0A8T9B9H2_9HELO</name>
<evidence type="ECO:0000256" key="1">
    <source>
        <dbReference type="ARBA" id="ARBA00011881"/>
    </source>
</evidence>
<keyword evidence="6" id="KW-0408">Iron</keyword>
<dbReference type="OrthoDB" id="823504at2759"/>
<dbReference type="Gene3D" id="1.10.640.10">
    <property type="entry name" value="Haem peroxidase domain superfamily, animal type"/>
    <property type="match status" value="1"/>
</dbReference>